<evidence type="ECO:0000313" key="7">
    <source>
        <dbReference type="Proteomes" id="UP000501253"/>
    </source>
</evidence>
<dbReference type="InterPro" id="IPR010992">
    <property type="entry name" value="IHF-like_DNA-bd_dom_sf"/>
</dbReference>
<dbReference type="KEGG" id="tmai:FVE67_01880"/>
<dbReference type="Proteomes" id="UP000501253">
    <property type="component" value="Chromosome"/>
</dbReference>
<dbReference type="GO" id="GO:0030261">
    <property type="term" value="P:chromosome condensation"/>
    <property type="evidence" value="ECO:0007669"/>
    <property type="project" value="UniProtKB-KW"/>
</dbReference>
<evidence type="ECO:0000256" key="1">
    <source>
        <dbReference type="ARBA" id="ARBA00003819"/>
    </source>
</evidence>
<evidence type="ECO:0000313" key="6">
    <source>
        <dbReference type="EMBL" id="QJA05621.1"/>
    </source>
</evidence>
<evidence type="ECO:0000256" key="5">
    <source>
        <dbReference type="RuleBase" id="RU003939"/>
    </source>
</evidence>
<proteinExistence type="inferred from homology"/>
<comment type="similarity">
    <text evidence="2 5">Belongs to the bacterial histone-like protein family.</text>
</comment>
<dbReference type="PANTHER" id="PTHR33175">
    <property type="entry name" value="DNA-BINDING PROTEIN HU"/>
    <property type="match status" value="1"/>
</dbReference>
<organism evidence="6 7">
    <name type="scientific">Thermosulfurimonas marina</name>
    <dbReference type="NCBI Taxonomy" id="2047767"/>
    <lineage>
        <taxon>Bacteria</taxon>
        <taxon>Pseudomonadati</taxon>
        <taxon>Thermodesulfobacteriota</taxon>
        <taxon>Thermodesulfobacteria</taxon>
        <taxon>Thermodesulfobacteriales</taxon>
        <taxon>Thermodesulfobacteriaceae</taxon>
        <taxon>Thermosulfurimonas</taxon>
    </lineage>
</organism>
<dbReference type="GO" id="GO:0005829">
    <property type="term" value="C:cytosol"/>
    <property type="evidence" value="ECO:0007669"/>
    <property type="project" value="TreeGrafter"/>
</dbReference>
<comment type="function">
    <text evidence="1">Histone-like DNA-binding protein which is capable of wrapping DNA to stabilize it, and thus to prevent its denaturation under extreme environmental conditions.</text>
</comment>
<reference evidence="6 7" key="1">
    <citation type="submission" date="2019-08" db="EMBL/GenBank/DDBJ databases">
        <title>Complete genome sequence of Thermosulfurimonas marina SU872T, an anaerobic thermophilic chemolithoautotrophic bacterium isolated from a shallow marine hydrothermal vent.</title>
        <authorList>
            <person name="Allioux M."/>
            <person name="Jebbar M."/>
            <person name="Slobodkina G."/>
            <person name="Slobodkin A."/>
            <person name="Moalic Y."/>
            <person name="Frolova A."/>
            <person name="Shao Z."/>
            <person name="Alain K."/>
        </authorList>
    </citation>
    <scope>NUCLEOTIDE SEQUENCE [LARGE SCALE GENOMIC DNA]</scope>
    <source>
        <strain evidence="6 7">SU872</strain>
    </source>
</reference>
<evidence type="ECO:0000256" key="2">
    <source>
        <dbReference type="ARBA" id="ARBA00010529"/>
    </source>
</evidence>
<dbReference type="SUPFAM" id="SSF47729">
    <property type="entry name" value="IHF-like DNA-binding proteins"/>
    <property type="match status" value="1"/>
</dbReference>
<protein>
    <submittedName>
        <fullName evidence="6">HU family DNA-binding protein</fullName>
    </submittedName>
</protein>
<dbReference type="GO" id="GO:0042802">
    <property type="term" value="F:identical protein binding"/>
    <property type="evidence" value="ECO:0007669"/>
    <property type="project" value="UniProtKB-ARBA"/>
</dbReference>
<dbReference type="EMBL" id="CP042909">
    <property type="protein sequence ID" value="QJA05621.1"/>
    <property type="molecule type" value="Genomic_DNA"/>
</dbReference>
<dbReference type="GO" id="GO:0030527">
    <property type="term" value="F:structural constituent of chromatin"/>
    <property type="evidence" value="ECO:0007669"/>
    <property type="project" value="InterPro"/>
</dbReference>
<dbReference type="Pfam" id="PF00216">
    <property type="entry name" value="Bac_DNA_binding"/>
    <property type="match status" value="1"/>
</dbReference>
<dbReference type="AlphaFoldDB" id="A0A6H1WR13"/>
<dbReference type="InterPro" id="IPR000119">
    <property type="entry name" value="Hist_DNA-bd"/>
</dbReference>
<dbReference type="PROSITE" id="PS00045">
    <property type="entry name" value="HISTONE_LIKE"/>
    <property type="match status" value="1"/>
</dbReference>
<keyword evidence="4 6" id="KW-0238">DNA-binding</keyword>
<gene>
    <name evidence="6" type="ORF">FVE67_01880</name>
</gene>
<dbReference type="InterPro" id="IPR020816">
    <property type="entry name" value="Histone-like_DNA-bd_CS"/>
</dbReference>
<dbReference type="SMART" id="SM00411">
    <property type="entry name" value="BHL"/>
    <property type="match status" value="1"/>
</dbReference>
<evidence type="ECO:0000256" key="3">
    <source>
        <dbReference type="ARBA" id="ARBA00023067"/>
    </source>
</evidence>
<dbReference type="Gene3D" id="4.10.520.10">
    <property type="entry name" value="IHF-like DNA-binding proteins"/>
    <property type="match status" value="1"/>
</dbReference>
<evidence type="ECO:0000256" key="4">
    <source>
        <dbReference type="ARBA" id="ARBA00023125"/>
    </source>
</evidence>
<dbReference type="PANTHER" id="PTHR33175:SF3">
    <property type="entry name" value="DNA-BINDING PROTEIN HU-BETA"/>
    <property type="match status" value="1"/>
</dbReference>
<dbReference type="PRINTS" id="PR01727">
    <property type="entry name" value="DNABINDINGHU"/>
</dbReference>
<dbReference type="GO" id="GO:1990103">
    <property type="term" value="C:DnaA-HU complex"/>
    <property type="evidence" value="ECO:0007669"/>
    <property type="project" value="UniProtKB-ARBA"/>
</dbReference>
<keyword evidence="7" id="KW-1185">Reference proteome</keyword>
<dbReference type="CDD" id="cd13831">
    <property type="entry name" value="HU"/>
    <property type="match status" value="1"/>
</dbReference>
<dbReference type="RefSeq" id="WP_168718984.1">
    <property type="nucleotide sequence ID" value="NZ_CP042909.1"/>
</dbReference>
<dbReference type="FunFam" id="4.10.520.10:FF:000001">
    <property type="entry name" value="DNA-binding protein HU"/>
    <property type="match status" value="1"/>
</dbReference>
<dbReference type="GO" id="GO:0006351">
    <property type="term" value="P:DNA-templated transcription"/>
    <property type="evidence" value="ECO:0007669"/>
    <property type="project" value="UniProtKB-ARBA"/>
</dbReference>
<name>A0A6H1WR13_9BACT</name>
<accession>A0A6H1WR13</accession>
<keyword evidence="3" id="KW-0226">DNA condensation</keyword>
<dbReference type="GO" id="GO:0003677">
    <property type="term" value="F:DNA binding"/>
    <property type="evidence" value="ECO:0007669"/>
    <property type="project" value="UniProtKB-KW"/>
</dbReference>
<sequence length="93" mass="10032">MNKAELVSKMAALSGLTKANAEKALNAFMEAVTEALKKDDKVTLVGFGTFMVTKRAARKGRNPRTGQEIKIPARKVVKFKPGSNLEAAVGKKK</sequence>
<dbReference type="GO" id="GO:1990178">
    <property type="term" value="C:HU-DNA complex"/>
    <property type="evidence" value="ECO:0007669"/>
    <property type="project" value="UniProtKB-ARBA"/>
</dbReference>
<dbReference type="GO" id="GO:0006270">
    <property type="term" value="P:DNA replication initiation"/>
    <property type="evidence" value="ECO:0007669"/>
    <property type="project" value="UniProtKB-ARBA"/>
</dbReference>